<accession>A0A813KGK9</accession>
<reference evidence="2" key="1">
    <citation type="submission" date="2021-02" db="EMBL/GenBank/DDBJ databases">
        <authorList>
            <person name="Dougan E. K."/>
            <person name="Rhodes N."/>
            <person name="Thang M."/>
            <person name="Chan C."/>
        </authorList>
    </citation>
    <scope>NUCLEOTIDE SEQUENCE</scope>
</reference>
<feature type="non-terminal residue" evidence="2">
    <location>
        <position position="1"/>
    </location>
</feature>
<comment type="caution">
    <text evidence="2">The sequence shown here is derived from an EMBL/GenBank/DDBJ whole genome shotgun (WGS) entry which is preliminary data.</text>
</comment>
<protein>
    <submittedName>
        <fullName evidence="2">Uncharacterized protein</fullName>
    </submittedName>
</protein>
<dbReference type="EMBL" id="CAJNNW010028985">
    <property type="protein sequence ID" value="CAE8698487.1"/>
    <property type="molecule type" value="Genomic_DNA"/>
</dbReference>
<gene>
    <name evidence="2" type="ORF">PGLA2088_LOCUS30761</name>
</gene>
<organism evidence="2 3">
    <name type="scientific">Polarella glacialis</name>
    <name type="common">Dinoflagellate</name>
    <dbReference type="NCBI Taxonomy" id="89957"/>
    <lineage>
        <taxon>Eukaryota</taxon>
        <taxon>Sar</taxon>
        <taxon>Alveolata</taxon>
        <taxon>Dinophyceae</taxon>
        <taxon>Suessiales</taxon>
        <taxon>Suessiaceae</taxon>
        <taxon>Polarella</taxon>
    </lineage>
</organism>
<dbReference type="Proteomes" id="UP000626109">
    <property type="component" value="Unassembled WGS sequence"/>
</dbReference>
<evidence type="ECO:0000256" key="1">
    <source>
        <dbReference type="SAM" id="MobiDB-lite"/>
    </source>
</evidence>
<sequence>CGSLGSSEMHLAVQPYCAASICRGPTERSGDTGSWDGVRVTQTGIYQLCWCQPHTWCVPDVTVGSDACCLHDANFSHPVGEVEVAGPRWTLISPVVGQVFKWEMQGAGMQLEGTEVHMRVAMPDGSYSCGGRPSGSDMDASSARLAVEQDVDLPLAESPAST</sequence>
<name>A0A813KGK9_POLGL</name>
<evidence type="ECO:0000313" key="2">
    <source>
        <dbReference type="EMBL" id="CAE8698487.1"/>
    </source>
</evidence>
<feature type="non-terminal residue" evidence="2">
    <location>
        <position position="162"/>
    </location>
</feature>
<dbReference type="AlphaFoldDB" id="A0A813KGK9"/>
<proteinExistence type="predicted"/>
<feature type="region of interest" description="Disordered" evidence="1">
    <location>
        <begin position="128"/>
        <end position="162"/>
    </location>
</feature>
<evidence type="ECO:0000313" key="3">
    <source>
        <dbReference type="Proteomes" id="UP000626109"/>
    </source>
</evidence>